<dbReference type="AlphaFoldDB" id="A0A1B9V3Y1"/>
<keyword evidence="6 7" id="KW-0472">Membrane</keyword>
<feature type="transmembrane region" description="Helical" evidence="7">
    <location>
        <begin position="116"/>
        <end position="133"/>
    </location>
</feature>
<evidence type="ECO:0000256" key="7">
    <source>
        <dbReference type="SAM" id="Phobius"/>
    </source>
</evidence>
<accession>A0AA86FVH3</accession>
<dbReference type="Proteomes" id="UP000093451">
    <property type="component" value="Unassembled WGS sequence"/>
</dbReference>
<organism evidence="9 12">
    <name type="scientific">Agrobacterium tumefaciens</name>
    <dbReference type="NCBI Taxonomy" id="358"/>
    <lineage>
        <taxon>Bacteria</taxon>
        <taxon>Pseudomonadati</taxon>
        <taxon>Pseudomonadota</taxon>
        <taxon>Alphaproteobacteria</taxon>
        <taxon>Hyphomicrobiales</taxon>
        <taxon>Rhizobiaceae</taxon>
        <taxon>Rhizobium/Agrobacterium group</taxon>
        <taxon>Agrobacterium</taxon>
        <taxon>Agrobacterium tumefaciens complex</taxon>
    </lineage>
</organism>
<dbReference type="PANTHER" id="PTHR33932:SF4">
    <property type="entry name" value="NA(+)_H(+) ANTIPORTER SUBUNIT B"/>
    <property type="match status" value="1"/>
</dbReference>
<reference evidence="9" key="2">
    <citation type="journal article" date="2020" name="Science">
        <title>Unexpected conservation and global transmission of agrobacterial virulence plasmids.</title>
        <authorList>
            <person name="Weisberg A.J."/>
            <person name="Davis E.W. 2nd"/>
            <person name="Tabima J."/>
            <person name="Belcher M.S."/>
            <person name="Miller M."/>
            <person name="Kuo C.H."/>
            <person name="Loper J.E."/>
            <person name="Grunwald N.J."/>
            <person name="Putnam M.L."/>
            <person name="Chang J.H."/>
        </authorList>
    </citation>
    <scope>NUCLEOTIDE SEQUENCE</scope>
    <source>
        <strain evidence="9">17-1853-1a</strain>
    </source>
</reference>
<dbReference type="Proteomes" id="UP000702952">
    <property type="component" value="Unassembled WGS sequence"/>
</dbReference>
<dbReference type="GeneID" id="92770065"/>
<comment type="subcellular location">
    <subcellularLocation>
        <location evidence="1">Cell membrane</location>
        <topology evidence="1">Multi-pass membrane protein</topology>
    </subcellularLocation>
</comment>
<evidence type="ECO:0000313" key="10">
    <source>
        <dbReference type="EMBL" id="OCJ35438.1"/>
    </source>
</evidence>
<name>A0A1B9V3Y1_AGRTU</name>
<keyword evidence="3" id="KW-1003">Cell membrane</keyword>
<feature type="transmembrane region" description="Helical" evidence="7">
    <location>
        <begin position="35"/>
        <end position="58"/>
    </location>
</feature>
<comment type="caution">
    <text evidence="9">The sequence shown here is derived from an EMBL/GenBank/DDBJ whole genome shotgun (WGS) entry which is preliminary data.</text>
</comment>
<dbReference type="EMBL" id="LXKT01000022">
    <property type="protein sequence ID" value="OCJ35438.1"/>
    <property type="molecule type" value="Genomic_DNA"/>
</dbReference>
<dbReference type="GO" id="GO:0005886">
    <property type="term" value="C:plasma membrane"/>
    <property type="evidence" value="ECO:0007669"/>
    <property type="project" value="UniProtKB-SubCell"/>
</dbReference>
<dbReference type="Pfam" id="PF04039">
    <property type="entry name" value="MnhB"/>
    <property type="match status" value="1"/>
</dbReference>
<dbReference type="PANTHER" id="PTHR33932">
    <property type="entry name" value="NA(+)/H(+) ANTIPORTER SUBUNIT B"/>
    <property type="match status" value="1"/>
</dbReference>
<evidence type="ECO:0000256" key="6">
    <source>
        <dbReference type="ARBA" id="ARBA00023136"/>
    </source>
</evidence>
<gene>
    <name evidence="10" type="ORF">A6U91_09110</name>
    <name evidence="9" type="ORF">G6M46_02635</name>
</gene>
<dbReference type="InterPro" id="IPR007182">
    <property type="entry name" value="MnhB"/>
</dbReference>
<evidence type="ECO:0000313" key="9">
    <source>
        <dbReference type="EMBL" id="NTC27052.1"/>
    </source>
</evidence>
<feature type="domain" description="Na+/H+ antiporter MnhB subunit-related protein" evidence="8">
    <location>
        <begin position="5"/>
        <end position="127"/>
    </location>
</feature>
<evidence type="ECO:0000256" key="2">
    <source>
        <dbReference type="ARBA" id="ARBA00009425"/>
    </source>
</evidence>
<evidence type="ECO:0000313" key="12">
    <source>
        <dbReference type="Proteomes" id="UP000702952"/>
    </source>
</evidence>
<evidence type="ECO:0000313" key="11">
    <source>
        <dbReference type="Proteomes" id="UP000093451"/>
    </source>
</evidence>
<evidence type="ECO:0000256" key="1">
    <source>
        <dbReference type="ARBA" id="ARBA00004651"/>
    </source>
</evidence>
<protein>
    <submittedName>
        <fullName evidence="10">Cation:proton antiporter</fullName>
    </submittedName>
    <submittedName>
        <fullName evidence="9">Na(+)/H(+) antiporter subunit B</fullName>
    </submittedName>
</protein>
<evidence type="ECO:0000256" key="3">
    <source>
        <dbReference type="ARBA" id="ARBA00022475"/>
    </source>
</evidence>
<proteinExistence type="inferred from homology"/>
<accession>A0A1B9V3Y1</accession>
<evidence type="ECO:0000256" key="4">
    <source>
        <dbReference type="ARBA" id="ARBA00022692"/>
    </source>
</evidence>
<feature type="transmembrane region" description="Helical" evidence="7">
    <location>
        <begin position="70"/>
        <end position="96"/>
    </location>
</feature>
<dbReference type="RefSeq" id="WP_003512013.1">
    <property type="nucleotide sequence ID" value="NZ_CP011246.1"/>
</dbReference>
<dbReference type="NCBIfam" id="NF009223">
    <property type="entry name" value="PRK12573.1"/>
    <property type="match status" value="1"/>
</dbReference>
<evidence type="ECO:0000259" key="8">
    <source>
        <dbReference type="Pfam" id="PF04039"/>
    </source>
</evidence>
<feature type="transmembrane region" description="Helical" evidence="7">
    <location>
        <begin position="12"/>
        <end position="29"/>
    </location>
</feature>
<keyword evidence="4 7" id="KW-0812">Transmembrane</keyword>
<dbReference type="OrthoDB" id="9798859at2"/>
<dbReference type="KEGG" id="atf:Ach5_08290"/>
<reference evidence="10 11" key="1">
    <citation type="journal article" date="2016" name="PeerJ">
        <title>Gall-ID: tools for genotyping gall-causing phytopathogenic bacteria.</title>
        <authorList>
            <person name="Davis E.W.II."/>
            <person name="Weisberg A.J."/>
            <person name="Tabima J.F."/>
            <person name="Grunwald N.J."/>
            <person name="Chang J.H."/>
        </authorList>
    </citation>
    <scope>NUCLEOTIDE SEQUENCE [LARGE SCALE GENOMIC DNA]</scope>
    <source>
        <strain evidence="10 11">N2/73</strain>
    </source>
</reference>
<keyword evidence="5 7" id="KW-1133">Transmembrane helix</keyword>
<dbReference type="EMBL" id="JAAMAY010000005">
    <property type="protein sequence ID" value="NTC27052.1"/>
    <property type="molecule type" value="Genomic_DNA"/>
</dbReference>
<sequence>MNTLILRTVAPVVTSLMVLFSIFVLLRGHNEPGGGFIGGLIAVSALAIYGIAYGVAAVRRAIVYHPLSIAGAGLLLAMLSGLVSIAAGVPFMTGLWVYPSLLGVEVPLSTVMSFDIGVYLVVVGAITSIALALEERDSD</sequence>
<evidence type="ECO:0000256" key="5">
    <source>
        <dbReference type="ARBA" id="ARBA00022989"/>
    </source>
</evidence>
<comment type="similarity">
    <text evidence="2">Belongs to the CPA3 antiporters (TC 2.A.63) subunit B family.</text>
</comment>
<dbReference type="InterPro" id="IPR050622">
    <property type="entry name" value="CPA3_antiporter_subunitB"/>
</dbReference>